<dbReference type="Proteomes" id="UP000663880">
    <property type="component" value="Unassembled WGS sequence"/>
</dbReference>
<dbReference type="InterPro" id="IPR036610">
    <property type="entry name" value="PEBP-like_sf"/>
</dbReference>
<dbReference type="AlphaFoldDB" id="A0A821U7N7"/>
<gene>
    <name evidence="2" type="ORF">PMACD_LOCUS9979</name>
</gene>
<proteinExistence type="predicted"/>
<dbReference type="CDD" id="cd00866">
    <property type="entry name" value="PEBP_euk"/>
    <property type="match status" value="1"/>
</dbReference>
<dbReference type="OrthoDB" id="6874006at2759"/>
<dbReference type="EMBL" id="CAJOBZ010000029">
    <property type="protein sequence ID" value="CAF4885342.1"/>
    <property type="molecule type" value="Genomic_DNA"/>
</dbReference>
<evidence type="ECO:0000313" key="2">
    <source>
        <dbReference type="EMBL" id="CAF4885342.1"/>
    </source>
</evidence>
<reference evidence="2" key="1">
    <citation type="submission" date="2021-02" db="EMBL/GenBank/DDBJ databases">
        <authorList>
            <person name="Steward A R."/>
        </authorList>
    </citation>
    <scope>NUCLEOTIDE SEQUENCE</scope>
</reference>
<dbReference type="PANTHER" id="PTHR11362">
    <property type="entry name" value="PHOSPHATIDYLETHANOLAMINE-BINDING PROTEIN"/>
    <property type="match status" value="1"/>
</dbReference>
<dbReference type="PANTHER" id="PTHR11362:SF82">
    <property type="entry name" value="PHOSPHATIDYLETHANOLAMINE-BINDING PROTEIN 4"/>
    <property type="match status" value="1"/>
</dbReference>
<accession>A0A821U7N7</accession>
<organism evidence="2 3">
    <name type="scientific">Pieris macdunnoughi</name>
    <dbReference type="NCBI Taxonomy" id="345717"/>
    <lineage>
        <taxon>Eukaryota</taxon>
        <taxon>Metazoa</taxon>
        <taxon>Ecdysozoa</taxon>
        <taxon>Arthropoda</taxon>
        <taxon>Hexapoda</taxon>
        <taxon>Insecta</taxon>
        <taxon>Pterygota</taxon>
        <taxon>Neoptera</taxon>
        <taxon>Endopterygota</taxon>
        <taxon>Lepidoptera</taxon>
        <taxon>Glossata</taxon>
        <taxon>Ditrysia</taxon>
        <taxon>Papilionoidea</taxon>
        <taxon>Pieridae</taxon>
        <taxon>Pierinae</taxon>
        <taxon>Pieris</taxon>
    </lineage>
</organism>
<feature type="signal peptide" evidence="1">
    <location>
        <begin position="1"/>
        <end position="17"/>
    </location>
</feature>
<dbReference type="Gene3D" id="3.90.280.10">
    <property type="entry name" value="PEBP-like"/>
    <property type="match status" value="1"/>
</dbReference>
<evidence type="ECO:0000313" key="3">
    <source>
        <dbReference type="Proteomes" id="UP000663880"/>
    </source>
</evidence>
<dbReference type="InterPro" id="IPR035810">
    <property type="entry name" value="PEBP_euk"/>
</dbReference>
<evidence type="ECO:0008006" key="4">
    <source>
        <dbReference type="Google" id="ProtNLM"/>
    </source>
</evidence>
<name>A0A821U7N7_9NEOP</name>
<keyword evidence="1" id="KW-0732">Signal</keyword>
<protein>
    <recommendedName>
        <fullName evidence="4">Phosphatidylethanolamine-binding protein</fullName>
    </recommendedName>
</protein>
<comment type="caution">
    <text evidence="2">The sequence shown here is derived from an EMBL/GenBank/DDBJ whole genome shotgun (WGS) entry which is preliminary data.</text>
</comment>
<sequence>MRFLIILFVVGSYGVLGDIPTSFKRVLPIVIQPCTCITSYLKAKSNISPPIAFKTFGISPKYLPVPPKDKLEGGFVTAAVELGNYIDPIRTIDPESVSYPKGKDSAKYTLIMIDFDGHPGPEPNVHLIAIYVNVPNSNNLLASGEVAVPFISPVPSLGTGIHRIAGVLYEQNDRIDPDQIGFLKLAKSRVLQLEQFAKTYNLKPEPVAGAFYTTELKSCGISKH</sequence>
<evidence type="ECO:0000256" key="1">
    <source>
        <dbReference type="SAM" id="SignalP"/>
    </source>
</evidence>
<feature type="chain" id="PRO_5032552735" description="Phosphatidylethanolamine-binding protein" evidence="1">
    <location>
        <begin position="18"/>
        <end position="224"/>
    </location>
</feature>
<dbReference type="SUPFAM" id="SSF49777">
    <property type="entry name" value="PEBP-like"/>
    <property type="match status" value="1"/>
</dbReference>
<keyword evidence="3" id="KW-1185">Reference proteome</keyword>